<accession>A0A6J5PNI0</accession>
<dbReference type="InterPro" id="IPR013320">
    <property type="entry name" value="ConA-like_dom_sf"/>
</dbReference>
<sequence>MATFNSIIRQSNNALIRSPQSSFASIVRSPFQYSVLPFPQPDAIVAYWESGSGITIGTGVSSWADRIGGVTFAQGTAANQPTYIQFDPNYNNQGSLSFDATDVLSAGDVFDIRTLAGMSVMIFCKITNSPANSASLNKSSAGGSGVAAVAGEYSINIASANMSGSFYDTAARVTPNIATVVNAKAELYSLVIDRTNSLLSMAVNGGTAGTVAINSALTDFNNGTAFSIRKNVATLAVLEVLVYNVALSQAELNQIAAALKQKYGQ</sequence>
<dbReference type="Gene3D" id="2.60.120.200">
    <property type="match status" value="1"/>
</dbReference>
<dbReference type="EMBL" id="LR796898">
    <property type="protein sequence ID" value="CAB4172732.1"/>
    <property type="molecule type" value="Genomic_DNA"/>
</dbReference>
<reference evidence="1" key="1">
    <citation type="submission" date="2020-05" db="EMBL/GenBank/DDBJ databases">
        <authorList>
            <person name="Chiriac C."/>
            <person name="Salcher M."/>
            <person name="Ghai R."/>
            <person name="Kavagutti S V."/>
        </authorList>
    </citation>
    <scope>NUCLEOTIDE SEQUENCE</scope>
</reference>
<evidence type="ECO:0000313" key="2">
    <source>
        <dbReference type="EMBL" id="CAB4202234.1"/>
    </source>
</evidence>
<gene>
    <name evidence="2" type="ORF">UFOVP1373_2</name>
    <name evidence="1" type="ORF">UFOVP941_7</name>
</gene>
<dbReference type="EMBL" id="LR797315">
    <property type="protein sequence ID" value="CAB4202234.1"/>
    <property type="molecule type" value="Genomic_DNA"/>
</dbReference>
<evidence type="ECO:0000313" key="1">
    <source>
        <dbReference type="EMBL" id="CAB4172732.1"/>
    </source>
</evidence>
<name>A0A6J5PNI0_9CAUD</name>
<dbReference type="SUPFAM" id="SSF49899">
    <property type="entry name" value="Concanavalin A-like lectins/glucanases"/>
    <property type="match status" value="1"/>
</dbReference>
<proteinExistence type="predicted"/>
<protein>
    <submittedName>
        <fullName evidence="1">Uncharacterized protein</fullName>
    </submittedName>
</protein>
<organism evidence="1">
    <name type="scientific">uncultured Caudovirales phage</name>
    <dbReference type="NCBI Taxonomy" id="2100421"/>
    <lineage>
        <taxon>Viruses</taxon>
        <taxon>Duplodnaviria</taxon>
        <taxon>Heunggongvirae</taxon>
        <taxon>Uroviricota</taxon>
        <taxon>Caudoviricetes</taxon>
        <taxon>Peduoviridae</taxon>
        <taxon>Maltschvirus</taxon>
        <taxon>Maltschvirus maltsch</taxon>
    </lineage>
</organism>